<comment type="similarity">
    <text evidence="1 2">Belongs to the small heat shock protein (HSP20) family.</text>
</comment>
<protein>
    <submittedName>
        <fullName evidence="4">Heat shock protein Hsp20</fullName>
    </submittedName>
</protein>
<keyword evidence="4" id="KW-0346">Stress response</keyword>
<dbReference type="SUPFAM" id="SSF49764">
    <property type="entry name" value="HSP20-like chaperones"/>
    <property type="match status" value="1"/>
</dbReference>
<reference evidence="4 5" key="1">
    <citation type="submission" date="2018-02" db="EMBL/GenBank/DDBJ databases">
        <title>Subsurface microbial communities from deep shales in Ohio and West Virginia, USA.</title>
        <authorList>
            <person name="Wrighton K."/>
        </authorList>
    </citation>
    <scope>NUCLEOTIDE SEQUENCE [LARGE SCALE GENOMIC DNA]</scope>
    <source>
        <strain evidence="4 5">OWC-DMM</strain>
    </source>
</reference>
<dbReference type="InterPro" id="IPR002068">
    <property type="entry name" value="A-crystallin/Hsp20_dom"/>
</dbReference>
<dbReference type="AlphaFoldDB" id="A0A2S6HLI7"/>
<dbReference type="EMBL" id="PTIZ01000001">
    <property type="protein sequence ID" value="PPK78316.1"/>
    <property type="molecule type" value="Genomic_DNA"/>
</dbReference>
<evidence type="ECO:0000313" key="4">
    <source>
        <dbReference type="EMBL" id="PPK78316.1"/>
    </source>
</evidence>
<organism evidence="4 5">
    <name type="scientific">Methylobacter tundripaludum</name>
    <dbReference type="NCBI Taxonomy" id="173365"/>
    <lineage>
        <taxon>Bacteria</taxon>
        <taxon>Pseudomonadati</taxon>
        <taxon>Pseudomonadota</taxon>
        <taxon>Gammaproteobacteria</taxon>
        <taxon>Methylococcales</taxon>
        <taxon>Methylococcaceae</taxon>
        <taxon>Methylobacter</taxon>
    </lineage>
</organism>
<feature type="domain" description="SHSP" evidence="3">
    <location>
        <begin position="32"/>
        <end position="145"/>
    </location>
</feature>
<proteinExistence type="inferred from homology"/>
<sequence length="145" mass="16193">MAIVRYEPWGLLNQLQRELTLSRDEKAGEGSIATAEWAPAVDIKEEVDKFVILADIPGVKPENIEVSMEAGVLTVKGEKETESKTEKEGYKRVERTSGSFYRRFSLPDSADGDAINAKCKLGVLEIIIPKREAIKPKRINVMSEE</sequence>
<dbReference type="CDD" id="cd06464">
    <property type="entry name" value="ACD_sHsps-like"/>
    <property type="match status" value="1"/>
</dbReference>
<dbReference type="RefSeq" id="WP_006891129.1">
    <property type="nucleotide sequence ID" value="NZ_PTIZ01000001.1"/>
</dbReference>
<dbReference type="InterPro" id="IPR031107">
    <property type="entry name" value="Small_HSP"/>
</dbReference>
<dbReference type="Pfam" id="PF00011">
    <property type="entry name" value="HSP20"/>
    <property type="match status" value="1"/>
</dbReference>
<evidence type="ECO:0000313" key="5">
    <source>
        <dbReference type="Proteomes" id="UP000240010"/>
    </source>
</evidence>
<dbReference type="PANTHER" id="PTHR11527">
    <property type="entry name" value="HEAT-SHOCK PROTEIN 20 FAMILY MEMBER"/>
    <property type="match status" value="1"/>
</dbReference>
<accession>A0A2S6HLI7</accession>
<evidence type="ECO:0000256" key="2">
    <source>
        <dbReference type="RuleBase" id="RU003616"/>
    </source>
</evidence>
<gene>
    <name evidence="4" type="ORF">B0F87_101698</name>
</gene>
<evidence type="ECO:0000256" key="1">
    <source>
        <dbReference type="PROSITE-ProRule" id="PRU00285"/>
    </source>
</evidence>
<dbReference type="OMA" id="WFEDFFA"/>
<dbReference type="Proteomes" id="UP000240010">
    <property type="component" value="Unassembled WGS sequence"/>
</dbReference>
<dbReference type="PROSITE" id="PS01031">
    <property type="entry name" value="SHSP"/>
    <property type="match status" value="1"/>
</dbReference>
<dbReference type="InterPro" id="IPR008978">
    <property type="entry name" value="HSP20-like_chaperone"/>
</dbReference>
<comment type="caution">
    <text evidence="4">The sequence shown here is derived from an EMBL/GenBank/DDBJ whole genome shotgun (WGS) entry which is preliminary data.</text>
</comment>
<evidence type="ECO:0000259" key="3">
    <source>
        <dbReference type="PROSITE" id="PS01031"/>
    </source>
</evidence>
<dbReference type="Gene3D" id="2.60.40.790">
    <property type="match status" value="1"/>
</dbReference>
<name>A0A2S6HLI7_9GAMM</name>